<gene>
    <name evidence="1" type="ORF">C1H46_018968</name>
</gene>
<keyword evidence="2" id="KW-1185">Reference proteome</keyword>
<dbReference type="EMBL" id="VIEB01000315">
    <property type="protein sequence ID" value="TQD95410.1"/>
    <property type="molecule type" value="Genomic_DNA"/>
</dbReference>
<reference evidence="1 2" key="1">
    <citation type="journal article" date="2019" name="G3 (Bethesda)">
        <title>Sequencing of a Wild Apple (Malus baccata) Genome Unravels the Differences Between Cultivated and Wild Apple Species Regarding Disease Resistance and Cold Tolerance.</title>
        <authorList>
            <person name="Chen X."/>
        </authorList>
    </citation>
    <scope>NUCLEOTIDE SEQUENCE [LARGE SCALE GENOMIC DNA]</scope>
    <source>
        <strain evidence="2">cv. Shandingzi</strain>
        <tissue evidence="1">Leaves</tissue>
    </source>
</reference>
<name>A0A540M9H7_MALBA</name>
<organism evidence="1 2">
    <name type="scientific">Malus baccata</name>
    <name type="common">Siberian crab apple</name>
    <name type="synonym">Pyrus baccata</name>
    <dbReference type="NCBI Taxonomy" id="106549"/>
    <lineage>
        <taxon>Eukaryota</taxon>
        <taxon>Viridiplantae</taxon>
        <taxon>Streptophyta</taxon>
        <taxon>Embryophyta</taxon>
        <taxon>Tracheophyta</taxon>
        <taxon>Spermatophyta</taxon>
        <taxon>Magnoliopsida</taxon>
        <taxon>eudicotyledons</taxon>
        <taxon>Gunneridae</taxon>
        <taxon>Pentapetalae</taxon>
        <taxon>rosids</taxon>
        <taxon>fabids</taxon>
        <taxon>Rosales</taxon>
        <taxon>Rosaceae</taxon>
        <taxon>Amygdaloideae</taxon>
        <taxon>Maleae</taxon>
        <taxon>Malus</taxon>
    </lineage>
</organism>
<dbReference type="Proteomes" id="UP000315295">
    <property type="component" value="Unassembled WGS sequence"/>
</dbReference>
<protein>
    <submittedName>
        <fullName evidence="1">Uncharacterized protein</fullName>
    </submittedName>
</protein>
<accession>A0A540M9H7</accession>
<dbReference type="AlphaFoldDB" id="A0A540M9H7"/>
<evidence type="ECO:0000313" key="2">
    <source>
        <dbReference type="Proteomes" id="UP000315295"/>
    </source>
</evidence>
<sequence length="92" mass="10274">MVRSGARGGLMCMFDVKTFSQRLRLTWGFPLEAIIKSSAYGFVVAANNGNTASSTTSAWQPLYHTCHCYCPCYKCEPCQPTETLDGLWRNII</sequence>
<evidence type="ECO:0000313" key="1">
    <source>
        <dbReference type="EMBL" id="TQD95410.1"/>
    </source>
</evidence>
<proteinExistence type="predicted"/>
<comment type="caution">
    <text evidence="1">The sequence shown here is derived from an EMBL/GenBank/DDBJ whole genome shotgun (WGS) entry which is preliminary data.</text>
</comment>